<feature type="coiled-coil region" evidence="1">
    <location>
        <begin position="394"/>
        <end position="453"/>
    </location>
</feature>
<dbReference type="GO" id="GO:0004222">
    <property type="term" value="F:metalloendopeptidase activity"/>
    <property type="evidence" value="ECO:0007669"/>
    <property type="project" value="InterPro"/>
</dbReference>
<accession>A0A845M5K9</accession>
<sequence length="614" mass="68471">MGEGSADSERLFDQTSKMQRSRRLAQLRTPLAIRFPLFDPDRLLLKLSPLGRLIFSRIGLFLWLAVVGTGLGTAVLHGEELSANMMDRFLSAENVLAMTAIFAVLKLFHEFGHGLAVRRWGGEVHEMGIMLLVLVPVPYVDATAANEFHTRLRRVIVSAAGMYVELFLAALAILLWARVEPGMVRAGLYNAALIGSVSTLLFNLNPLLRFDGYYILSDLLGIPNLGTRSTAYFKYLTQRYILFLDDATTPETQPAEKRWLFFYAVAAFLYRITIVLAIALVVSKMLFFIGIALAVWAVGQFLVLPAIQMIRFLLFSPRLRGGRFRVILRALTATGALAFLLFVIPAPRSTVTWGVVWVPEGGEVVAGTDGFVSDIAVRNGQQVAAGDVIAHLDNERTRGELARLEARREALETQVRADFVEDRVARRVTELELDQIIRRIDDTRHRIEALTLAARLSGQFSVAVSGDLEDRYVQRGERLGFVIPSDRATVRVAVRQQDVDLVRASLNDIRLMSMDDSGVEGSGRLVREVPAASTQLPSMALSTMGGGDVEVAQGEDGQPAALVDHFHLEIRPERVEHRRRVGEKIRVKFQHEPQPIGQQAYRRLRQLFLSEFSV</sequence>
<dbReference type="SUPFAM" id="SSF111369">
    <property type="entry name" value="HlyD-like secretion proteins"/>
    <property type="match status" value="1"/>
</dbReference>
<dbReference type="RefSeq" id="WP_161349565.1">
    <property type="nucleotide sequence ID" value="NZ_WTUX01000002.1"/>
</dbReference>
<dbReference type="GO" id="GO:0005737">
    <property type="term" value="C:cytoplasm"/>
    <property type="evidence" value="ECO:0007669"/>
    <property type="project" value="TreeGrafter"/>
</dbReference>
<keyword evidence="2" id="KW-0812">Transmembrane</keyword>
<dbReference type="GO" id="GO:0016020">
    <property type="term" value="C:membrane"/>
    <property type="evidence" value="ECO:0007669"/>
    <property type="project" value="InterPro"/>
</dbReference>
<feature type="transmembrane region" description="Helical" evidence="2">
    <location>
        <begin position="326"/>
        <end position="344"/>
    </location>
</feature>
<reference evidence="3 4" key="1">
    <citation type="submission" date="2019-12" db="EMBL/GenBank/DDBJ databases">
        <title>Maritimibacter sp. nov. sp. isolated from sea sand.</title>
        <authorList>
            <person name="Kim J."/>
            <person name="Jeong S.E."/>
            <person name="Jung H.S."/>
            <person name="Jeon C.O."/>
        </authorList>
    </citation>
    <scope>NUCLEOTIDE SEQUENCE [LARGE SCALE GENOMIC DNA]</scope>
    <source>
        <strain evidence="3 4">DP07</strain>
    </source>
</reference>
<feature type="transmembrane region" description="Helical" evidence="2">
    <location>
        <begin position="287"/>
        <end position="314"/>
    </location>
</feature>
<name>A0A845M5K9_9RHOB</name>
<feature type="transmembrane region" description="Helical" evidence="2">
    <location>
        <begin position="260"/>
        <end position="281"/>
    </location>
</feature>
<dbReference type="Gene3D" id="2.40.50.100">
    <property type="match status" value="1"/>
</dbReference>
<comment type="caution">
    <text evidence="3">The sequence shown here is derived from an EMBL/GenBank/DDBJ whole genome shotgun (WGS) entry which is preliminary data.</text>
</comment>
<keyword evidence="2" id="KW-1133">Transmembrane helix</keyword>
<dbReference type="GO" id="GO:0031293">
    <property type="term" value="P:membrane protein intracellular domain proteolysis"/>
    <property type="evidence" value="ECO:0007669"/>
    <property type="project" value="TreeGrafter"/>
</dbReference>
<proteinExistence type="predicted"/>
<keyword evidence="4" id="KW-1185">Reference proteome</keyword>
<gene>
    <name evidence="3" type="ORF">GQE99_00145</name>
</gene>
<evidence type="ECO:0000256" key="1">
    <source>
        <dbReference type="SAM" id="Coils"/>
    </source>
</evidence>
<organism evidence="3 4">
    <name type="scientific">Maritimibacter harenae</name>
    <dbReference type="NCBI Taxonomy" id="2606218"/>
    <lineage>
        <taxon>Bacteria</taxon>
        <taxon>Pseudomonadati</taxon>
        <taxon>Pseudomonadota</taxon>
        <taxon>Alphaproteobacteria</taxon>
        <taxon>Rhodobacterales</taxon>
        <taxon>Roseobacteraceae</taxon>
        <taxon>Maritimibacter</taxon>
    </lineage>
</organism>
<evidence type="ECO:0000313" key="4">
    <source>
        <dbReference type="Proteomes" id="UP000467322"/>
    </source>
</evidence>
<dbReference type="PANTHER" id="PTHR13325">
    <property type="entry name" value="PROTEASE M50 MEMBRANE-BOUND TRANSCRIPTION FACTOR SITE 2 PROTEASE"/>
    <property type="match status" value="1"/>
</dbReference>
<feature type="transmembrane region" description="Helical" evidence="2">
    <location>
        <begin position="188"/>
        <end position="208"/>
    </location>
</feature>
<feature type="transmembrane region" description="Helical" evidence="2">
    <location>
        <begin position="155"/>
        <end position="176"/>
    </location>
</feature>
<evidence type="ECO:0000256" key="2">
    <source>
        <dbReference type="SAM" id="Phobius"/>
    </source>
</evidence>
<feature type="transmembrane region" description="Helical" evidence="2">
    <location>
        <begin position="89"/>
        <end position="108"/>
    </location>
</feature>
<evidence type="ECO:0000313" key="3">
    <source>
        <dbReference type="EMBL" id="MZR11441.1"/>
    </source>
</evidence>
<protein>
    <submittedName>
        <fullName evidence="3">Biotin/lipoyl-binding protein</fullName>
    </submittedName>
</protein>
<keyword evidence="1" id="KW-0175">Coiled coil</keyword>
<keyword evidence="2" id="KW-0472">Membrane</keyword>
<dbReference type="Proteomes" id="UP000467322">
    <property type="component" value="Unassembled WGS sequence"/>
</dbReference>
<feature type="transmembrane region" description="Helical" evidence="2">
    <location>
        <begin position="54"/>
        <end position="77"/>
    </location>
</feature>
<dbReference type="InterPro" id="IPR001193">
    <property type="entry name" value="MBTPS2"/>
</dbReference>
<dbReference type="AlphaFoldDB" id="A0A845M5K9"/>
<dbReference type="EMBL" id="WTUX01000002">
    <property type="protein sequence ID" value="MZR11441.1"/>
    <property type="molecule type" value="Genomic_DNA"/>
</dbReference>
<dbReference type="PANTHER" id="PTHR13325:SF3">
    <property type="entry name" value="MEMBRANE-BOUND TRANSCRIPTION FACTOR SITE-2 PROTEASE"/>
    <property type="match status" value="1"/>
</dbReference>